<organism evidence="3">
    <name type="scientific">marine metagenome</name>
    <dbReference type="NCBI Taxonomy" id="408172"/>
    <lineage>
        <taxon>unclassified sequences</taxon>
        <taxon>metagenomes</taxon>
        <taxon>ecological metagenomes</taxon>
    </lineage>
</organism>
<protein>
    <recommendedName>
        <fullName evidence="2">Fibronectin type-III domain-containing protein</fullName>
    </recommendedName>
</protein>
<dbReference type="Pfam" id="PF20539">
    <property type="entry name" value="DUF6754"/>
    <property type="match status" value="1"/>
</dbReference>
<evidence type="ECO:0000259" key="2">
    <source>
        <dbReference type="PROSITE" id="PS50853"/>
    </source>
</evidence>
<proteinExistence type="predicted"/>
<evidence type="ECO:0000256" key="1">
    <source>
        <dbReference type="SAM" id="Phobius"/>
    </source>
</evidence>
<dbReference type="SUPFAM" id="SSF49265">
    <property type="entry name" value="Fibronectin type III"/>
    <property type="match status" value="1"/>
</dbReference>
<dbReference type="InterPro" id="IPR003961">
    <property type="entry name" value="FN3_dom"/>
</dbReference>
<dbReference type="EMBL" id="UINC01008167">
    <property type="protein sequence ID" value="SVA36809.1"/>
    <property type="molecule type" value="Genomic_DNA"/>
</dbReference>
<sequence length="385" mass="41974">MNVFSNLNAAETNIPNPPSSFTAQDHPWDHGEKIDLNWIHSLNNQTSVQYYSIFQSTNSDPFVFVRNVDPEISSYTVEKLDRQKEYIFKVIAVGEDGVESSPVVTLSAISPTREWFDGRRFPLFIITMIFCGSVVYWILRARGGEPLKIRKIAGLEAVDEAVGRATEMGQPILFIPGIQDMNEIQTIAGITILSRVAKVAAEYDAKVEVPTSRSLVMTAARETVQASFLTAGRPESYNQDLIYYVTDEQFGYVAYVQGMMVREKPAACFYMGAFFAESLILAETGNTIGAIQVAGTAMPAQLPFFVAACDYTLIGEEFFAASAYLSGEPDQLGSLKGQDIGKVIVFIGIVIGAGLLTLGTLLGTSSSLGLTLISAADYLKSVILT</sequence>
<dbReference type="InterPro" id="IPR036116">
    <property type="entry name" value="FN3_sf"/>
</dbReference>
<keyword evidence="1" id="KW-0812">Transmembrane</keyword>
<feature type="domain" description="Fibronectin type-III" evidence="2">
    <location>
        <begin position="17"/>
        <end position="115"/>
    </location>
</feature>
<keyword evidence="1" id="KW-1133">Transmembrane helix</keyword>
<name>A0A381V8U6_9ZZZZ</name>
<reference evidence="3" key="1">
    <citation type="submission" date="2018-05" db="EMBL/GenBank/DDBJ databases">
        <authorList>
            <person name="Lanie J.A."/>
            <person name="Ng W.-L."/>
            <person name="Kazmierczak K.M."/>
            <person name="Andrzejewski T.M."/>
            <person name="Davidsen T.M."/>
            <person name="Wayne K.J."/>
            <person name="Tettelin H."/>
            <person name="Glass J.I."/>
            <person name="Rusch D."/>
            <person name="Podicherti R."/>
            <person name="Tsui H.-C.T."/>
            <person name="Winkler M.E."/>
        </authorList>
    </citation>
    <scope>NUCLEOTIDE SEQUENCE</scope>
</reference>
<feature type="transmembrane region" description="Helical" evidence="1">
    <location>
        <begin position="121"/>
        <end position="139"/>
    </location>
</feature>
<evidence type="ECO:0000313" key="3">
    <source>
        <dbReference type="EMBL" id="SVA36809.1"/>
    </source>
</evidence>
<dbReference type="PROSITE" id="PS50853">
    <property type="entry name" value="FN3"/>
    <property type="match status" value="1"/>
</dbReference>
<dbReference type="InterPro" id="IPR046642">
    <property type="entry name" value="DUF6754"/>
</dbReference>
<accession>A0A381V8U6</accession>
<feature type="transmembrane region" description="Helical" evidence="1">
    <location>
        <begin position="343"/>
        <end position="362"/>
    </location>
</feature>
<dbReference type="Gene3D" id="2.60.40.10">
    <property type="entry name" value="Immunoglobulins"/>
    <property type="match status" value="1"/>
</dbReference>
<dbReference type="CDD" id="cd00063">
    <property type="entry name" value="FN3"/>
    <property type="match status" value="1"/>
</dbReference>
<gene>
    <name evidence="3" type="ORF">METZ01_LOCUS89663</name>
</gene>
<dbReference type="InterPro" id="IPR013783">
    <property type="entry name" value="Ig-like_fold"/>
</dbReference>
<dbReference type="AlphaFoldDB" id="A0A381V8U6"/>
<keyword evidence="1" id="KW-0472">Membrane</keyword>